<dbReference type="PhylomeDB" id="A7SZX2"/>
<accession>A7SZX2</accession>
<dbReference type="AlphaFoldDB" id="A7SZX2"/>
<protein>
    <submittedName>
        <fullName evidence="1">Uncharacterized protein</fullName>
    </submittedName>
</protein>
<keyword evidence="2" id="KW-1185">Reference proteome</keyword>
<sequence length="74" mass="8453">LVEVEKILNDRPITKVSSDPTDMEALTPSHILLLRRNPGKSTCTLEATDLYKDRWKQAHLLAEEFWNSSSDRNG</sequence>
<name>A7SZX2_NEMVE</name>
<evidence type="ECO:0000313" key="2">
    <source>
        <dbReference type="Proteomes" id="UP000001593"/>
    </source>
</evidence>
<evidence type="ECO:0000313" key="1">
    <source>
        <dbReference type="EMBL" id="EDO30741.1"/>
    </source>
</evidence>
<dbReference type="InParanoid" id="A7SZX2"/>
<organism evidence="1 2">
    <name type="scientific">Nematostella vectensis</name>
    <name type="common">Starlet sea anemone</name>
    <dbReference type="NCBI Taxonomy" id="45351"/>
    <lineage>
        <taxon>Eukaryota</taxon>
        <taxon>Metazoa</taxon>
        <taxon>Cnidaria</taxon>
        <taxon>Anthozoa</taxon>
        <taxon>Hexacorallia</taxon>
        <taxon>Actiniaria</taxon>
        <taxon>Edwardsiidae</taxon>
        <taxon>Nematostella</taxon>
    </lineage>
</organism>
<gene>
    <name evidence="1" type="ORF">NEMVEDRAFT_v1g139629</name>
</gene>
<proteinExistence type="predicted"/>
<feature type="non-terminal residue" evidence="1">
    <location>
        <position position="1"/>
    </location>
</feature>
<reference evidence="1 2" key="1">
    <citation type="journal article" date="2007" name="Science">
        <title>Sea anemone genome reveals ancestral eumetazoan gene repertoire and genomic organization.</title>
        <authorList>
            <person name="Putnam N.H."/>
            <person name="Srivastava M."/>
            <person name="Hellsten U."/>
            <person name="Dirks B."/>
            <person name="Chapman J."/>
            <person name="Salamov A."/>
            <person name="Terry A."/>
            <person name="Shapiro H."/>
            <person name="Lindquist E."/>
            <person name="Kapitonov V.V."/>
            <person name="Jurka J."/>
            <person name="Genikhovich G."/>
            <person name="Grigoriev I.V."/>
            <person name="Lucas S.M."/>
            <person name="Steele R.E."/>
            <person name="Finnerty J.R."/>
            <person name="Technau U."/>
            <person name="Martindale M.Q."/>
            <person name="Rokhsar D.S."/>
        </authorList>
    </citation>
    <scope>NUCLEOTIDE SEQUENCE [LARGE SCALE GENOMIC DNA]</scope>
    <source>
        <strain evidence="2">CH2 X CH6</strain>
    </source>
</reference>
<dbReference type="Proteomes" id="UP000001593">
    <property type="component" value="Unassembled WGS sequence"/>
</dbReference>
<dbReference type="HOGENOM" id="CLU_2712054_0_0_1"/>
<dbReference type="PANTHER" id="PTHR47331:SF1">
    <property type="entry name" value="GAG-LIKE PROTEIN"/>
    <property type="match status" value="1"/>
</dbReference>
<dbReference type="EMBL" id="DS469988">
    <property type="protein sequence ID" value="EDO30741.1"/>
    <property type="molecule type" value="Genomic_DNA"/>
</dbReference>
<dbReference type="PANTHER" id="PTHR47331">
    <property type="entry name" value="PHD-TYPE DOMAIN-CONTAINING PROTEIN"/>
    <property type="match status" value="1"/>
</dbReference>